<feature type="coiled-coil region" evidence="6">
    <location>
        <begin position="38"/>
        <end position="72"/>
    </location>
</feature>
<proteinExistence type="predicted"/>
<dbReference type="OMA" id="SASRCHC"/>
<feature type="domain" description="WRKY" evidence="8">
    <location>
        <begin position="306"/>
        <end position="372"/>
    </location>
</feature>
<dbReference type="GO" id="GO:0003700">
    <property type="term" value="F:DNA-binding transcription factor activity"/>
    <property type="evidence" value="ECO:0007669"/>
    <property type="project" value="InterPro"/>
</dbReference>
<accession>A0A4Y7IL22</accession>
<dbReference type="InterPro" id="IPR044810">
    <property type="entry name" value="WRKY_plant"/>
</dbReference>
<feature type="compositionally biased region" description="Low complexity" evidence="7">
    <location>
        <begin position="174"/>
        <end position="186"/>
    </location>
</feature>
<dbReference type="InterPro" id="IPR003657">
    <property type="entry name" value="WRKY_dom"/>
</dbReference>
<dbReference type="SMART" id="SM00774">
    <property type="entry name" value="WRKY"/>
    <property type="match status" value="1"/>
</dbReference>
<feature type="compositionally biased region" description="Low complexity" evidence="7">
    <location>
        <begin position="211"/>
        <end position="222"/>
    </location>
</feature>
<dbReference type="Proteomes" id="UP000316621">
    <property type="component" value="Chromosome 2"/>
</dbReference>
<dbReference type="Gene3D" id="2.20.25.80">
    <property type="entry name" value="WRKY domain"/>
    <property type="match status" value="1"/>
</dbReference>
<dbReference type="GO" id="GO:0005634">
    <property type="term" value="C:nucleus"/>
    <property type="evidence" value="ECO:0007669"/>
    <property type="project" value="UniProtKB-SubCell"/>
</dbReference>
<evidence type="ECO:0000256" key="2">
    <source>
        <dbReference type="ARBA" id="ARBA00023015"/>
    </source>
</evidence>
<keyword evidence="4" id="KW-0804">Transcription</keyword>
<evidence type="ECO:0000256" key="6">
    <source>
        <dbReference type="SAM" id="Coils"/>
    </source>
</evidence>
<sequence>MAVDLMMDYRNTDFITKKIQESNNTSVEEAASAGLESFEKLIRLLNQRQQQQQKYEEQKEKEEENQKSAKDIDLDCKAVADVAVNEFKKVMSLLGRTRTGHARFRRAPLQNSYPSPPPRPPQPQHVEEPISVNHQIHLQNHQQQLKDDKSQQFIGSSSRVYCPTPIQRLPPLPSSSSHQHPHNQNNKYPSLVMSKNGVISERKETSTTINFTSPSPSMSAATSFLSSLTGDTDTKQQHSSSSAFQLTNISQSSGRPPLSSASLKRKCMSSGDAGGAKCGSHGRCHCSKRRKSRVKRVVRVPAISLKMADIPPDDYSWRKYGQKPIKGSPHPRGYYKCSSLRGCPARKHVERALDDPTMLIVTYEGEHNHSHSVTDTTGLILESS</sequence>
<evidence type="ECO:0000256" key="3">
    <source>
        <dbReference type="ARBA" id="ARBA00023125"/>
    </source>
</evidence>
<dbReference type="Pfam" id="PF03106">
    <property type="entry name" value="WRKY"/>
    <property type="match status" value="1"/>
</dbReference>
<evidence type="ECO:0000259" key="8">
    <source>
        <dbReference type="PROSITE" id="PS50811"/>
    </source>
</evidence>
<keyword evidence="3" id="KW-0238">DNA-binding</keyword>
<dbReference type="InterPro" id="IPR018872">
    <property type="entry name" value="Zn-cluster-dom"/>
</dbReference>
<feature type="region of interest" description="Disordered" evidence="7">
    <location>
        <begin position="228"/>
        <end position="284"/>
    </location>
</feature>
<feature type="compositionally biased region" description="Polar residues" evidence="7">
    <location>
        <begin position="228"/>
        <end position="262"/>
    </location>
</feature>
<evidence type="ECO:0000313" key="9">
    <source>
        <dbReference type="EMBL" id="RZC48480.1"/>
    </source>
</evidence>
<keyword evidence="6" id="KW-0175">Coiled coil</keyword>
<dbReference type="Pfam" id="PF10533">
    <property type="entry name" value="Plant_zn_clust"/>
    <property type="match status" value="1"/>
</dbReference>
<gene>
    <name evidence="9" type="ORF">C5167_016904</name>
</gene>
<dbReference type="EMBL" id="CM010716">
    <property type="protein sequence ID" value="RZC48480.1"/>
    <property type="molecule type" value="Genomic_DNA"/>
</dbReference>
<dbReference type="PANTHER" id="PTHR31282">
    <property type="entry name" value="WRKY TRANSCRIPTION FACTOR 21-RELATED"/>
    <property type="match status" value="1"/>
</dbReference>
<dbReference type="GO" id="GO:0043565">
    <property type="term" value="F:sequence-specific DNA binding"/>
    <property type="evidence" value="ECO:0007669"/>
    <property type="project" value="InterPro"/>
</dbReference>
<feature type="region of interest" description="Disordered" evidence="7">
    <location>
        <begin position="162"/>
        <end position="190"/>
    </location>
</feature>
<dbReference type="SUPFAM" id="SSF118290">
    <property type="entry name" value="WRKY DNA-binding domain"/>
    <property type="match status" value="1"/>
</dbReference>
<dbReference type="STRING" id="3469.A0A4Y7IL22"/>
<feature type="compositionally biased region" description="Pro residues" evidence="7">
    <location>
        <begin position="114"/>
        <end position="123"/>
    </location>
</feature>
<keyword evidence="2" id="KW-0805">Transcription regulation</keyword>
<dbReference type="AlphaFoldDB" id="A0A4Y7IL22"/>
<dbReference type="PROSITE" id="PS50811">
    <property type="entry name" value="WRKY"/>
    <property type="match status" value="1"/>
</dbReference>
<reference evidence="9 10" key="1">
    <citation type="journal article" date="2018" name="Science">
        <title>The opium poppy genome and morphinan production.</title>
        <authorList>
            <person name="Guo L."/>
            <person name="Winzer T."/>
            <person name="Yang X."/>
            <person name="Li Y."/>
            <person name="Ning Z."/>
            <person name="He Z."/>
            <person name="Teodor R."/>
            <person name="Lu Y."/>
            <person name="Bowser T.A."/>
            <person name="Graham I.A."/>
            <person name="Ye K."/>
        </authorList>
    </citation>
    <scope>NUCLEOTIDE SEQUENCE [LARGE SCALE GENOMIC DNA]</scope>
    <source>
        <strain evidence="10">cv. HN1</strain>
        <tissue evidence="9">Leaves</tissue>
    </source>
</reference>
<dbReference type="FunFam" id="2.20.25.80:FF:000004">
    <property type="entry name" value="WRKY transcription factor 65"/>
    <property type="match status" value="1"/>
</dbReference>
<evidence type="ECO:0000256" key="1">
    <source>
        <dbReference type="ARBA" id="ARBA00004123"/>
    </source>
</evidence>
<comment type="subcellular location">
    <subcellularLocation>
        <location evidence="1">Nucleus</location>
    </subcellularLocation>
</comment>
<organism evidence="9 10">
    <name type="scientific">Papaver somniferum</name>
    <name type="common">Opium poppy</name>
    <dbReference type="NCBI Taxonomy" id="3469"/>
    <lineage>
        <taxon>Eukaryota</taxon>
        <taxon>Viridiplantae</taxon>
        <taxon>Streptophyta</taxon>
        <taxon>Embryophyta</taxon>
        <taxon>Tracheophyta</taxon>
        <taxon>Spermatophyta</taxon>
        <taxon>Magnoliopsida</taxon>
        <taxon>Ranunculales</taxon>
        <taxon>Papaveraceae</taxon>
        <taxon>Papaveroideae</taxon>
        <taxon>Papaver</taxon>
    </lineage>
</organism>
<evidence type="ECO:0000256" key="7">
    <source>
        <dbReference type="SAM" id="MobiDB-lite"/>
    </source>
</evidence>
<name>A0A4Y7IL22_PAPSO</name>
<evidence type="ECO:0000256" key="5">
    <source>
        <dbReference type="ARBA" id="ARBA00023242"/>
    </source>
</evidence>
<dbReference type="Gramene" id="RZC48480">
    <property type="protein sequence ID" value="RZC48480"/>
    <property type="gene ID" value="C5167_016904"/>
</dbReference>
<evidence type="ECO:0000256" key="4">
    <source>
        <dbReference type="ARBA" id="ARBA00023163"/>
    </source>
</evidence>
<dbReference type="OrthoDB" id="756799at2759"/>
<evidence type="ECO:0000313" key="10">
    <source>
        <dbReference type="Proteomes" id="UP000316621"/>
    </source>
</evidence>
<feature type="region of interest" description="Disordered" evidence="7">
    <location>
        <begin position="101"/>
        <end position="126"/>
    </location>
</feature>
<protein>
    <recommendedName>
        <fullName evidence="8">WRKY domain-containing protein</fullName>
    </recommendedName>
</protein>
<keyword evidence="5" id="KW-0539">Nucleus</keyword>
<dbReference type="InterPro" id="IPR036576">
    <property type="entry name" value="WRKY_dom_sf"/>
</dbReference>
<feature type="region of interest" description="Disordered" evidence="7">
    <location>
        <begin position="203"/>
        <end position="222"/>
    </location>
</feature>
<keyword evidence="10" id="KW-1185">Reference proteome</keyword>